<dbReference type="InterPro" id="IPR017438">
    <property type="entry name" value="ATP-NAD_kinase_N"/>
</dbReference>
<dbReference type="Gene3D" id="3.40.50.10330">
    <property type="entry name" value="Probable inorganic polyphosphate/atp-NAD kinase, domain 1"/>
    <property type="match status" value="1"/>
</dbReference>
<evidence type="ECO:0000313" key="3">
    <source>
        <dbReference type="Proteomes" id="UP001174932"/>
    </source>
</evidence>
<dbReference type="PANTHER" id="PTHR12358:SF54">
    <property type="entry name" value="SPHINGOSINE KINASE RELATED PROTEIN"/>
    <property type="match status" value="1"/>
</dbReference>
<name>A0ABT8YST2_9HYPH</name>
<sequence length="328" mass="35251">MKFRAILNRDGGTFRTTDMQAYSDHAQRIFADNGHQLEIVLAKGEEIADALEAAALRDDLDGILAGGGDGTISAAASIAWKQKMPLGVIPAGTMNLFARSLGVPLDIWTALDALAKGRFIDADIGSADGRAFVHQFSAGMHARMVRLRNQMVYSSRIGKIAANVRASVGVVLNPPEFDVEFDVDGHREHRLISAISVSNNPFAENGLMYSEDLTTGHLGFYVTDPLRPATAARLAVDILRGRMKTNASITEMTGRAVDLHFPNHRHGANCVLDGELLPLGRDVSLRLHPGELKVLVPAAGYAPPPMGEVLLERARQAAASFSAAARPE</sequence>
<feature type="domain" description="DAGKc" evidence="1">
    <location>
        <begin position="1"/>
        <end position="131"/>
    </location>
</feature>
<evidence type="ECO:0000313" key="2">
    <source>
        <dbReference type="EMBL" id="MDO6966776.1"/>
    </source>
</evidence>
<dbReference type="InterPro" id="IPR001206">
    <property type="entry name" value="Diacylglycerol_kinase_cat_dom"/>
</dbReference>
<dbReference type="Gene3D" id="2.60.200.40">
    <property type="match status" value="1"/>
</dbReference>
<keyword evidence="3" id="KW-1185">Reference proteome</keyword>
<dbReference type="Proteomes" id="UP001174932">
    <property type="component" value="Unassembled WGS sequence"/>
</dbReference>
<protein>
    <submittedName>
        <fullName evidence="2">Diacylglycerol kinase family lipid kinase</fullName>
    </submittedName>
</protein>
<evidence type="ECO:0000259" key="1">
    <source>
        <dbReference type="PROSITE" id="PS50146"/>
    </source>
</evidence>
<dbReference type="RefSeq" id="WP_304378706.1">
    <property type="nucleotide sequence ID" value="NZ_JAUOZU010000021.1"/>
</dbReference>
<comment type="caution">
    <text evidence="2">The sequence shown here is derived from an EMBL/GenBank/DDBJ whole genome shotgun (WGS) entry which is preliminary data.</text>
</comment>
<dbReference type="EMBL" id="JAUOZU010000021">
    <property type="protein sequence ID" value="MDO6966776.1"/>
    <property type="molecule type" value="Genomic_DNA"/>
</dbReference>
<organism evidence="2 3">
    <name type="scientific">Rhizobium alvei</name>
    <dbReference type="NCBI Taxonomy" id="1132659"/>
    <lineage>
        <taxon>Bacteria</taxon>
        <taxon>Pseudomonadati</taxon>
        <taxon>Pseudomonadota</taxon>
        <taxon>Alphaproteobacteria</taxon>
        <taxon>Hyphomicrobiales</taxon>
        <taxon>Rhizobiaceae</taxon>
        <taxon>Rhizobium/Agrobacterium group</taxon>
        <taxon>Rhizobium</taxon>
    </lineage>
</organism>
<dbReference type="PANTHER" id="PTHR12358">
    <property type="entry name" value="SPHINGOSINE KINASE"/>
    <property type="match status" value="1"/>
</dbReference>
<dbReference type="PROSITE" id="PS50146">
    <property type="entry name" value="DAGK"/>
    <property type="match status" value="1"/>
</dbReference>
<dbReference type="InterPro" id="IPR016064">
    <property type="entry name" value="NAD/diacylglycerol_kinase_sf"/>
</dbReference>
<keyword evidence="2" id="KW-0418">Kinase</keyword>
<reference evidence="2" key="1">
    <citation type="journal article" date="2015" name="Int. J. Syst. Evol. Microbiol.">
        <title>Rhizobium alvei sp. nov., isolated from a freshwater river.</title>
        <authorList>
            <person name="Sheu S.Y."/>
            <person name="Huang H.W."/>
            <person name="Young C.C."/>
            <person name="Chen W.M."/>
        </authorList>
    </citation>
    <scope>NUCLEOTIDE SEQUENCE</scope>
    <source>
        <strain evidence="2">TNR-22</strain>
    </source>
</reference>
<accession>A0ABT8YST2</accession>
<keyword evidence="2" id="KW-0808">Transferase</keyword>
<dbReference type="GO" id="GO:0016301">
    <property type="term" value="F:kinase activity"/>
    <property type="evidence" value="ECO:0007669"/>
    <property type="project" value="UniProtKB-KW"/>
</dbReference>
<gene>
    <name evidence="2" type="ORF">Q4481_22720</name>
</gene>
<reference evidence="2" key="2">
    <citation type="submission" date="2023-07" db="EMBL/GenBank/DDBJ databases">
        <authorList>
            <person name="Shen H."/>
        </authorList>
    </citation>
    <scope>NUCLEOTIDE SEQUENCE</scope>
    <source>
        <strain evidence="2">TNR-22</strain>
    </source>
</reference>
<proteinExistence type="predicted"/>
<dbReference type="Pfam" id="PF00781">
    <property type="entry name" value="DAGK_cat"/>
    <property type="match status" value="1"/>
</dbReference>
<dbReference type="SUPFAM" id="SSF111331">
    <property type="entry name" value="NAD kinase/diacylglycerol kinase-like"/>
    <property type="match status" value="1"/>
</dbReference>
<dbReference type="InterPro" id="IPR050187">
    <property type="entry name" value="Lipid_Phosphate_FormReg"/>
</dbReference>